<organism evidence="1 2">
    <name type="scientific">Colletotrichum nymphaeae SA-01</name>
    <dbReference type="NCBI Taxonomy" id="1460502"/>
    <lineage>
        <taxon>Eukaryota</taxon>
        <taxon>Fungi</taxon>
        <taxon>Dikarya</taxon>
        <taxon>Ascomycota</taxon>
        <taxon>Pezizomycotina</taxon>
        <taxon>Sordariomycetes</taxon>
        <taxon>Hypocreomycetidae</taxon>
        <taxon>Glomerellales</taxon>
        <taxon>Glomerellaceae</taxon>
        <taxon>Colletotrichum</taxon>
        <taxon>Colletotrichum acutatum species complex</taxon>
    </lineage>
</organism>
<name>A0A135S340_9PEZI</name>
<reference evidence="1 2" key="1">
    <citation type="submission" date="2014-02" db="EMBL/GenBank/DDBJ databases">
        <title>The genome sequence of Colletotrichum nymphaeae SA-01.</title>
        <authorList>
            <person name="Baroncelli R."/>
            <person name="Thon M.R."/>
        </authorList>
    </citation>
    <scope>NUCLEOTIDE SEQUENCE [LARGE SCALE GENOMIC DNA]</scope>
    <source>
        <strain evidence="1 2">SA-01</strain>
    </source>
</reference>
<accession>A0A135S340</accession>
<dbReference type="AlphaFoldDB" id="A0A135S340"/>
<comment type="caution">
    <text evidence="1">The sequence shown here is derived from an EMBL/GenBank/DDBJ whole genome shotgun (WGS) entry which is preliminary data.</text>
</comment>
<evidence type="ECO:0000313" key="2">
    <source>
        <dbReference type="Proteomes" id="UP000070054"/>
    </source>
</evidence>
<dbReference type="EMBL" id="JEMN01001666">
    <property type="protein sequence ID" value="KXH30301.1"/>
    <property type="molecule type" value="Genomic_DNA"/>
</dbReference>
<gene>
    <name evidence="1" type="ORF">CNYM01_14257</name>
</gene>
<sequence>MDKYPCLAGISGCPNFHYTVSNFCDECIAKMPIKLLRAICDSRTIRPKGSYDKNGDFTFLGENWRWNYVGVRGFAWSRPFTHQEVRRRFQRRYGEEWSLKDYFALTSDNR</sequence>
<dbReference type="Proteomes" id="UP000070054">
    <property type="component" value="Unassembled WGS sequence"/>
</dbReference>
<protein>
    <submittedName>
        <fullName evidence="1">Uncharacterized protein</fullName>
    </submittedName>
</protein>
<keyword evidence="2" id="KW-1185">Reference proteome</keyword>
<evidence type="ECO:0000313" key="1">
    <source>
        <dbReference type="EMBL" id="KXH30301.1"/>
    </source>
</evidence>
<proteinExistence type="predicted"/>